<reference evidence="2 3" key="1">
    <citation type="journal article" date="2012" name="BMC Microbiol.">
        <title>Complete genome sequence of Enterococcus faecium strain TX16 and comparative genomic analysis of Enterococcus faecium genomes.</title>
        <authorList>
            <person name="Qin X."/>
            <person name="Galloway-Pena J.R."/>
            <person name="Sillanpaa J."/>
            <person name="Hyeob Roh J."/>
            <person name="Nallapareddy S.R."/>
            <person name="Chowdhury S."/>
            <person name="Bourgogne A."/>
            <person name="Choudhury T."/>
            <person name="Munzy D.M."/>
            <person name="Buhay C.J."/>
            <person name="Ding Y."/>
            <person name="Dugan-Rocha S."/>
            <person name="Liu W."/>
            <person name="Kovar C."/>
            <person name="Sodergren E."/>
            <person name="Highlander S."/>
            <person name="Petrosino J.F."/>
            <person name="Worley K.C."/>
            <person name="Gibbs R.A."/>
            <person name="Weinstock G.M."/>
            <person name="Murray B.E."/>
        </authorList>
    </citation>
    <scope>NUCLEOTIDE SEQUENCE [LARGE SCALE GENOMIC DNA]</scope>
    <source>
        <strain evidence="3">ATCC BAA-472 / TX0016 / DO</strain>
        <plasmid evidence="2">3</plasmid>
    </source>
</reference>
<dbReference type="KEGG" id="efu:HMPREF0351_12915"/>
<dbReference type="GO" id="GO:0004360">
    <property type="term" value="F:glutamine-fructose-6-phosphate transaminase (isomerizing) activity"/>
    <property type="evidence" value="ECO:0007669"/>
    <property type="project" value="TreeGrafter"/>
</dbReference>
<gene>
    <name evidence="2" type="ORF">HMPREF0351_12915</name>
</gene>
<dbReference type="HOGENOM" id="CLU_012520_3_0_9"/>
<geneLocation type="plasmid" evidence="2 3">
    <name>3</name>
</geneLocation>
<dbReference type="PROSITE" id="PS51464">
    <property type="entry name" value="SIS"/>
    <property type="match status" value="1"/>
</dbReference>
<dbReference type="EMBL" id="CP003586">
    <property type="protein sequence ID" value="AFK60539.1"/>
    <property type="molecule type" value="Genomic_DNA"/>
</dbReference>
<dbReference type="GO" id="GO:0006002">
    <property type="term" value="P:fructose 6-phosphate metabolic process"/>
    <property type="evidence" value="ECO:0007669"/>
    <property type="project" value="TreeGrafter"/>
</dbReference>
<dbReference type="AlphaFoldDB" id="I3U6A1"/>
<dbReference type="GO" id="GO:0097367">
    <property type="term" value="F:carbohydrate derivative binding"/>
    <property type="evidence" value="ECO:0007669"/>
    <property type="project" value="InterPro"/>
</dbReference>
<evidence type="ECO:0000259" key="1">
    <source>
        <dbReference type="PROSITE" id="PS51464"/>
    </source>
</evidence>
<keyword evidence="2" id="KW-0614">Plasmid</keyword>
<feature type="domain" description="SIS" evidence="1">
    <location>
        <begin position="44"/>
        <end position="180"/>
    </location>
</feature>
<keyword evidence="2" id="KW-0413">Isomerase</keyword>
<dbReference type="GO" id="GO:0016853">
    <property type="term" value="F:isomerase activity"/>
    <property type="evidence" value="ECO:0007669"/>
    <property type="project" value="UniProtKB-KW"/>
</dbReference>
<sequence length="355" mass="40013">MPAFANIFFKLLTWRFLTMLGFSEERFLSVLNGAVKNIETINQVADAISEKGFKNLYLVGSGGTYATISPLAYLLSTHSELDYYHEIAAEVVCSQPKKINKDTVLITSSLTGTTQETVDVVKYANSQGATTIAFVGNAATPLGEIVDYAIENDADNDTLVEELQLQFFALGARLMKNNGEFPEYDEFIQTLQKMPEVLLSVRQQNDQKALEFAEKHKNTEFHMFVGAGNTYGAAYEYAMCVLEEMQWIATKSIHAAEFFHGTIEMTDKSMSFVLLKGEDQTRPLVDRVERFVNKYSDVVTVFDTADFELAGVPSAMRQYVAPMVMATALERVSAHFEKVRDHSLDIRRYYRTVEY</sequence>
<dbReference type="Proteomes" id="UP000005269">
    <property type="component" value="Plasmid 3"/>
</dbReference>
<dbReference type="InterPro" id="IPR024713">
    <property type="entry name" value="Fructosamine_deglycase_FrlB"/>
</dbReference>
<dbReference type="PANTHER" id="PTHR10937:SF14">
    <property type="entry name" value="FRUCTOSELYSINE 6-PHOSPHATE DEGLYCASE"/>
    <property type="match status" value="1"/>
</dbReference>
<dbReference type="Pfam" id="PF01380">
    <property type="entry name" value="SIS"/>
    <property type="match status" value="1"/>
</dbReference>
<organism evidence="2 3">
    <name type="scientific">Enterococcus faecium (strain ATCC BAA-472 / TX0016 / DO)</name>
    <dbReference type="NCBI Taxonomy" id="333849"/>
    <lineage>
        <taxon>Bacteria</taxon>
        <taxon>Bacillati</taxon>
        <taxon>Bacillota</taxon>
        <taxon>Bacilli</taxon>
        <taxon>Lactobacillales</taxon>
        <taxon>Enterococcaceae</taxon>
        <taxon>Enterococcus</taxon>
    </lineage>
</organism>
<keyword evidence="3" id="KW-1185">Reference proteome</keyword>
<dbReference type="InterPro" id="IPR001347">
    <property type="entry name" value="SIS_dom"/>
</dbReference>
<name>I3U6A1_ENTFD</name>
<dbReference type="CDD" id="cd05009">
    <property type="entry name" value="SIS_GlmS_GlmD_2"/>
    <property type="match status" value="1"/>
</dbReference>
<dbReference type="PANTHER" id="PTHR10937">
    <property type="entry name" value="GLUCOSAMINE--FRUCTOSE-6-PHOSPHATE AMINOTRANSFERASE, ISOMERIZING"/>
    <property type="match status" value="1"/>
</dbReference>
<dbReference type="CDD" id="cd05710">
    <property type="entry name" value="SIS_1"/>
    <property type="match status" value="1"/>
</dbReference>
<accession>I3U6A1</accession>
<dbReference type="GO" id="GO:0006047">
    <property type="term" value="P:UDP-N-acetylglucosamine metabolic process"/>
    <property type="evidence" value="ECO:0007669"/>
    <property type="project" value="TreeGrafter"/>
</dbReference>
<dbReference type="SUPFAM" id="SSF53697">
    <property type="entry name" value="SIS domain"/>
    <property type="match status" value="1"/>
</dbReference>
<dbReference type="GO" id="GO:0006487">
    <property type="term" value="P:protein N-linked glycosylation"/>
    <property type="evidence" value="ECO:0007669"/>
    <property type="project" value="TreeGrafter"/>
</dbReference>
<dbReference type="PIRSF" id="PIRSF009290">
    <property type="entry name" value="FrlB"/>
    <property type="match status" value="1"/>
</dbReference>
<proteinExistence type="predicted"/>
<evidence type="ECO:0000313" key="2">
    <source>
        <dbReference type="EMBL" id="AFK60539.1"/>
    </source>
</evidence>
<dbReference type="InterPro" id="IPR035490">
    <property type="entry name" value="GlmS/FrlB_SIS"/>
</dbReference>
<dbReference type="InterPro" id="IPR046348">
    <property type="entry name" value="SIS_dom_sf"/>
</dbReference>
<protein>
    <submittedName>
        <fullName evidence="2">SIS sugar isomerase domain protein</fullName>
    </submittedName>
</protein>
<dbReference type="InterPro" id="IPR035488">
    <property type="entry name" value="FrlB_SIS"/>
</dbReference>
<dbReference type="Gene3D" id="3.40.50.10490">
    <property type="entry name" value="Glucose-6-phosphate isomerase like protein, domain 1"/>
    <property type="match status" value="2"/>
</dbReference>
<evidence type="ECO:0000313" key="3">
    <source>
        <dbReference type="Proteomes" id="UP000005269"/>
    </source>
</evidence>